<keyword evidence="2 13" id="KW-0963">Cytoplasm</keyword>
<dbReference type="EMBL" id="PFBD01000023">
    <property type="protein sequence ID" value="PIR86852.1"/>
    <property type="molecule type" value="Genomic_DNA"/>
</dbReference>
<evidence type="ECO:0000313" key="16">
    <source>
        <dbReference type="Proteomes" id="UP000229526"/>
    </source>
</evidence>
<keyword evidence="3 13" id="KW-0540">Nuclease</keyword>
<keyword evidence="4 13" id="KW-0479">Metal-binding</keyword>
<dbReference type="Pfam" id="PF02075">
    <property type="entry name" value="RuvC"/>
    <property type="match status" value="1"/>
</dbReference>
<keyword evidence="5 13" id="KW-0255">Endonuclease</keyword>
<feature type="binding site" evidence="13">
    <location>
        <position position="67"/>
    </location>
    <ligand>
        <name>Mg(2+)</name>
        <dbReference type="ChEBI" id="CHEBI:18420"/>
        <label>2</label>
    </ligand>
</feature>
<evidence type="ECO:0000256" key="13">
    <source>
        <dbReference type="HAMAP-Rule" id="MF_00034"/>
    </source>
</evidence>
<evidence type="ECO:0000256" key="14">
    <source>
        <dbReference type="NCBIfam" id="TIGR00228"/>
    </source>
</evidence>
<evidence type="ECO:0000256" key="12">
    <source>
        <dbReference type="ARBA" id="ARBA00029354"/>
    </source>
</evidence>
<evidence type="ECO:0000256" key="1">
    <source>
        <dbReference type="ARBA" id="ARBA00009518"/>
    </source>
</evidence>
<dbReference type="InterPro" id="IPR036397">
    <property type="entry name" value="RNaseH_sf"/>
</dbReference>
<dbReference type="Gene3D" id="3.30.420.10">
    <property type="entry name" value="Ribonuclease H-like superfamily/Ribonuclease H"/>
    <property type="match status" value="1"/>
</dbReference>
<dbReference type="NCBIfam" id="TIGR00228">
    <property type="entry name" value="ruvC"/>
    <property type="match status" value="1"/>
</dbReference>
<reference evidence="16" key="1">
    <citation type="submission" date="2017-09" db="EMBL/GenBank/DDBJ databases">
        <title>Depth-based differentiation of microbial function through sediment-hosted aquifers and enrichment of novel symbionts in the deep terrestrial subsurface.</title>
        <authorList>
            <person name="Probst A.J."/>
            <person name="Ladd B."/>
            <person name="Jarett J.K."/>
            <person name="Geller-Mcgrath D.E."/>
            <person name="Sieber C.M.K."/>
            <person name="Emerson J.B."/>
            <person name="Anantharaman K."/>
            <person name="Thomas B.C."/>
            <person name="Malmstrom R."/>
            <person name="Stieglmeier M."/>
            <person name="Klingl A."/>
            <person name="Woyke T."/>
            <person name="Ryan C.M."/>
            <person name="Banfield J.F."/>
        </authorList>
    </citation>
    <scope>NUCLEOTIDE SEQUENCE [LARGE SCALE GENOMIC DNA]</scope>
</reference>
<dbReference type="AlphaFoldDB" id="A0A2H0UKC5"/>
<feature type="active site" evidence="13">
    <location>
        <position position="7"/>
    </location>
</feature>
<protein>
    <recommendedName>
        <fullName evidence="13 14">Crossover junction endodeoxyribonuclease RuvC</fullName>
        <ecNumber evidence="13 14">3.1.21.10</ecNumber>
    </recommendedName>
    <alternativeName>
        <fullName evidence="13">Holliday junction nuclease RuvC</fullName>
    </alternativeName>
    <alternativeName>
        <fullName evidence="13">Holliday junction resolvase RuvC</fullName>
    </alternativeName>
</protein>
<evidence type="ECO:0000256" key="10">
    <source>
        <dbReference type="ARBA" id="ARBA00023172"/>
    </source>
</evidence>
<dbReference type="HAMAP" id="MF_00034">
    <property type="entry name" value="RuvC"/>
    <property type="match status" value="1"/>
</dbReference>
<dbReference type="GO" id="GO:0048476">
    <property type="term" value="C:Holliday junction resolvase complex"/>
    <property type="evidence" value="ECO:0007669"/>
    <property type="project" value="UniProtKB-UniRule"/>
</dbReference>
<keyword evidence="10 13" id="KW-0233">DNA recombination</keyword>
<evidence type="ECO:0000256" key="8">
    <source>
        <dbReference type="ARBA" id="ARBA00022842"/>
    </source>
</evidence>
<dbReference type="CDD" id="cd16962">
    <property type="entry name" value="RuvC"/>
    <property type="match status" value="1"/>
</dbReference>
<evidence type="ECO:0000256" key="9">
    <source>
        <dbReference type="ARBA" id="ARBA00023125"/>
    </source>
</evidence>
<comment type="similarity">
    <text evidence="1 13">Belongs to the RuvC family.</text>
</comment>
<comment type="function">
    <text evidence="13">The RuvA-RuvB-RuvC complex processes Holliday junction (HJ) DNA during genetic recombination and DNA repair. Endonuclease that resolves HJ intermediates. Cleaves cruciform DNA by making single-stranded nicks across the HJ at symmetrical positions within the homologous arms, yielding a 5'-phosphate and a 3'-hydroxyl group; requires a central core of homology in the junction. The consensus cleavage sequence is 5'-(A/T)TT(C/G)-3'. Cleavage occurs on the 3'-side of the TT dinucleotide at the point of strand exchange. HJ branch migration catalyzed by RuvA-RuvB allows RuvC to scan DNA until it finds its consensus sequence, where it cleaves and resolves the cruciform DNA.</text>
</comment>
<keyword evidence="8 13" id="KW-0460">Magnesium</keyword>
<evidence type="ECO:0000313" key="15">
    <source>
        <dbReference type="EMBL" id="PIR86852.1"/>
    </source>
</evidence>
<evidence type="ECO:0000256" key="2">
    <source>
        <dbReference type="ARBA" id="ARBA00022490"/>
    </source>
</evidence>
<evidence type="ECO:0000256" key="7">
    <source>
        <dbReference type="ARBA" id="ARBA00022801"/>
    </source>
</evidence>
<feature type="active site" evidence="13">
    <location>
        <position position="67"/>
    </location>
</feature>
<comment type="subcellular location">
    <subcellularLocation>
        <location evidence="13">Cytoplasm</location>
    </subcellularLocation>
</comment>
<dbReference type="InterPro" id="IPR002176">
    <property type="entry name" value="X-over_junc_endoDNase_RuvC"/>
</dbReference>
<dbReference type="Proteomes" id="UP000229526">
    <property type="component" value="Unassembled WGS sequence"/>
</dbReference>
<evidence type="ECO:0000256" key="4">
    <source>
        <dbReference type="ARBA" id="ARBA00022723"/>
    </source>
</evidence>
<dbReference type="PRINTS" id="PR00696">
    <property type="entry name" value="RSOLVASERUVC"/>
</dbReference>
<proteinExistence type="inferred from homology"/>
<dbReference type="PANTHER" id="PTHR30194">
    <property type="entry name" value="CROSSOVER JUNCTION ENDODEOXYRIBONUCLEASE RUVC"/>
    <property type="match status" value="1"/>
</dbReference>
<dbReference type="GO" id="GO:0006310">
    <property type="term" value="P:DNA recombination"/>
    <property type="evidence" value="ECO:0007669"/>
    <property type="project" value="UniProtKB-UniRule"/>
</dbReference>
<dbReference type="GO" id="GO:0005737">
    <property type="term" value="C:cytoplasm"/>
    <property type="evidence" value="ECO:0007669"/>
    <property type="project" value="UniProtKB-SubCell"/>
</dbReference>
<dbReference type="FunFam" id="3.30.420.10:FF:000002">
    <property type="entry name" value="Crossover junction endodeoxyribonuclease RuvC"/>
    <property type="match status" value="1"/>
</dbReference>
<comment type="subunit">
    <text evidence="13">Homodimer which binds Holliday junction (HJ) DNA. The HJ becomes 2-fold symmetrical on binding to RuvC with unstacked arms; it has a different conformation from HJ DNA in complex with RuvA. In the full resolvosome a probable DNA-RuvA(4)-RuvB(12)-RuvC(2) complex forms which resolves the HJ.</text>
</comment>
<evidence type="ECO:0000256" key="5">
    <source>
        <dbReference type="ARBA" id="ARBA00022759"/>
    </source>
</evidence>
<dbReference type="EC" id="3.1.21.10" evidence="13 14"/>
<dbReference type="GO" id="GO:0006281">
    <property type="term" value="P:DNA repair"/>
    <property type="evidence" value="ECO:0007669"/>
    <property type="project" value="UniProtKB-UniRule"/>
</dbReference>
<keyword evidence="6 13" id="KW-0227">DNA damage</keyword>
<organism evidence="15 16">
    <name type="scientific">Candidatus Harrisonbacteria bacterium CG10_big_fil_rev_8_21_14_0_10_49_15</name>
    <dbReference type="NCBI Taxonomy" id="1974587"/>
    <lineage>
        <taxon>Bacteria</taxon>
        <taxon>Candidatus Harrisoniibacteriota</taxon>
    </lineage>
</organism>
<dbReference type="GO" id="GO:0008821">
    <property type="term" value="F:crossover junction DNA endonuclease activity"/>
    <property type="evidence" value="ECO:0007669"/>
    <property type="project" value="UniProtKB-UniRule"/>
</dbReference>
<sequence>MKILGIDPGSALMGYGVIKENTDGSLSEQAHGVLVIKAKTIPDKLNLLAHDLRELLKKHQPDIAGVETLFFSKNKKTAFEVAHARGVILLLLLEHNIPIYEYTPGQIKSAVTGYGNADKEMVAKMVRHLLSVKLKGDDNASDALAVAITTAHHTRLARKSSN</sequence>
<comment type="caution">
    <text evidence="15">The sequence shown here is derived from an EMBL/GenBank/DDBJ whole genome shotgun (WGS) entry which is preliminary data.</text>
</comment>
<dbReference type="GO" id="GO:0003677">
    <property type="term" value="F:DNA binding"/>
    <property type="evidence" value="ECO:0007669"/>
    <property type="project" value="UniProtKB-KW"/>
</dbReference>
<evidence type="ECO:0000256" key="3">
    <source>
        <dbReference type="ARBA" id="ARBA00022722"/>
    </source>
</evidence>
<name>A0A2H0UKC5_9BACT</name>
<dbReference type="GO" id="GO:0000287">
    <property type="term" value="F:magnesium ion binding"/>
    <property type="evidence" value="ECO:0007669"/>
    <property type="project" value="UniProtKB-UniRule"/>
</dbReference>
<accession>A0A2H0UKC5</accession>
<dbReference type="PANTHER" id="PTHR30194:SF3">
    <property type="entry name" value="CROSSOVER JUNCTION ENDODEOXYRIBONUCLEASE RUVC"/>
    <property type="match status" value="1"/>
</dbReference>
<comment type="cofactor">
    <cofactor evidence="13">
        <name>Mg(2+)</name>
        <dbReference type="ChEBI" id="CHEBI:18420"/>
    </cofactor>
    <text evidence="13">Binds 2 Mg(2+) ion per subunit.</text>
</comment>
<comment type="catalytic activity">
    <reaction evidence="12 13">
        <text>Endonucleolytic cleavage at a junction such as a reciprocal single-stranded crossover between two homologous DNA duplexes (Holliday junction).</text>
        <dbReference type="EC" id="3.1.21.10"/>
    </reaction>
</comment>
<keyword evidence="9 13" id="KW-0238">DNA-binding</keyword>
<keyword evidence="7 13" id="KW-0378">Hydrolase</keyword>
<keyword evidence="11 13" id="KW-0234">DNA repair</keyword>
<evidence type="ECO:0000256" key="6">
    <source>
        <dbReference type="ARBA" id="ARBA00022763"/>
    </source>
</evidence>
<dbReference type="NCBIfam" id="NF000711">
    <property type="entry name" value="PRK00039.2-1"/>
    <property type="match status" value="1"/>
</dbReference>
<dbReference type="SUPFAM" id="SSF53098">
    <property type="entry name" value="Ribonuclease H-like"/>
    <property type="match status" value="1"/>
</dbReference>
<dbReference type="InterPro" id="IPR012337">
    <property type="entry name" value="RNaseH-like_sf"/>
</dbReference>
<evidence type="ECO:0000256" key="11">
    <source>
        <dbReference type="ARBA" id="ARBA00023204"/>
    </source>
</evidence>
<feature type="binding site" evidence="13">
    <location>
        <position position="7"/>
    </location>
    <ligand>
        <name>Mg(2+)</name>
        <dbReference type="ChEBI" id="CHEBI:18420"/>
        <label>1</label>
    </ligand>
</feature>
<comment type="caution">
    <text evidence="13">Lacks conserved residue(s) required for the propagation of feature annotation.</text>
</comment>
<gene>
    <name evidence="13" type="primary">ruvC</name>
    <name evidence="15" type="ORF">COU11_03285</name>
</gene>